<dbReference type="Gene3D" id="3.40.1440.10">
    <property type="entry name" value="GIY-YIG endonuclease"/>
    <property type="match status" value="1"/>
</dbReference>
<dbReference type="SMART" id="SM00479">
    <property type="entry name" value="EXOIII"/>
    <property type="match status" value="1"/>
</dbReference>
<feature type="domain" description="GIY-YIG" evidence="5">
    <location>
        <begin position="201"/>
        <end position="279"/>
    </location>
</feature>
<dbReference type="InterPro" id="IPR035901">
    <property type="entry name" value="GIY-YIG_endonuc_sf"/>
</dbReference>
<dbReference type="EMBL" id="CP022115">
    <property type="protein sequence ID" value="ASJ25428.1"/>
    <property type="molecule type" value="Genomic_DNA"/>
</dbReference>
<dbReference type="InterPro" id="IPR013520">
    <property type="entry name" value="Ribonucl_H"/>
</dbReference>
<evidence type="ECO:0000256" key="3">
    <source>
        <dbReference type="ARBA" id="ARBA00026073"/>
    </source>
</evidence>
<dbReference type="PANTHER" id="PTHR30231:SF37">
    <property type="entry name" value="EXODEOXYRIBONUCLEASE 10"/>
    <property type="match status" value="1"/>
</dbReference>
<evidence type="ECO:0000256" key="2">
    <source>
        <dbReference type="ARBA" id="ARBA00025483"/>
    </source>
</evidence>
<evidence type="ECO:0000259" key="5">
    <source>
        <dbReference type="PROSITE" id="PS50164"/>
    </source>
</evidence>
<dbReference type="RefSeq" id="WP_088861295.1">
    <property type="nucleotide sequence ID" value="NZ_CP022115.1"/>
</dbReference>
<dbReference type="SUPFAM" id="SSF53098">
    <property type="entry name" value="Ribonuclease H-like"/>
    <property type="match status" value="1"/>
</dbReference>
<dbReference type="InterPro" id="IPR012337">
    <property type="entry name" value="RNaseH-like_sf"/>
</dbReference>
<dbReference type="EC" id="2.7.7.7" evidence="1"/>
<dbReference type="GO" id="GO:0005829">
    <property type="term" value="C:cytosol"/>
    <property type="evidence" value="ECO:0007669"/>
    <property type="project" value="TreeGrafter"/>
</dbReference>
<evidence type="ECO:0000313" key="6">
    <source>
        <dbReference type="EMBL" id="ASJ25428.1"/>
    </source>
</evidence>
<dbReference type="GO" id="GO:0006289">
    <property type="term" value="P:nucleotide-excision repair"/>
    <property type="evidence" value="ECO:0007669"/>
    <property type="project" value="InterPro"/>
</dbReference>
<dbReference type="PROSITE" id="PS50164">
    <property type="entry name" value="GIY_YIG"/>
    <property type="match status" value="1"/>
</dbReference>
<dbReference type="AlphaFoldDB" id="A0A248LL12"/>
<reference evidence="7" key="1">
    <citation type="submission" date="2017-06" db="EMBL/GenBank/DDBJ databases">
        <title>Whole genome sequence of Laribacter hongkongensis LHGZ1.</title>
        <authorList>
            <person name="Chen D."/>
            <person name="Wu H."/>
            <person name="Chen J."/>
        </authorList>
    </citation>
    <scope>NUCLEOTIDE SEQUENCE [LARGE SCALE GENOMIC DNA]</scope>
    <source>
        <strain evidence="7">LHGZ1</strain>
    </source>
</reference>
<proteinExistence type="predicted"/>
<dbReference type="CDD" id="cd06127">
    <property type="entry name" value="DEDDh"/>
    <property type="match status" value="1"/>
</dbReference>
<evidence type="ECO:0000256" key="1">
    <source>
        <dbReference type="ARBA" id="ARBA00012417"/>
    </source>
</evidence>
<dbReference type="InterPro" id="IPR000305">
    <property type="entry name" value="GIY-YIG_endonuc"/>
</dbReference>
<protein>
    <recommendedName>
        <fullName evidence="1">DNA-directed DNA polymerase</fullName>
        <ecNumber evidence="1">2.7.7.7</ecNumber>
    </recommendedName>
</protein>
<gene>
    <name evidence="6" type="ORF">LHGZ1_2597</name>
</gene>
<dbReference type="NCBIfam" id="TIGR00573">
    <property type="entry name" value="dnaq"/>
    <property type="match status" value="1"/>
</dbReference>
<organism evidence="6 7">
    <name type="scientific">Laribacter hongkongensis</name>
    <dbReference type="NCBI Taxonomy" id="168471"/>
    <lineage>
        <taxon>Bacteria</taxon>
        <taxon>Pseudomonadati</taxon>
        <taxon>Pseudomonadota</taxon>
        <taxon>Betaproteobacteria</taxon>
        <taxon>Neisseriales</taxon>
        <taxon>Aquaspirillaceae</taxon>
        <taxon>Laribacter</taxon>
    </lineage>
</organism>
<accession>A0A248LL12</accession>
<evidence type="ECO:0000313" key="7">
    <source>
        <dbReference type="Proteomes" id="UP000197424"/>
    </source>
</evidence>
<dbReference type="PANTHER" id="PTHR30231">
    <property type="entry name" value="DNA POLYMERASE III SUBUNIT EPSILON"/>
    <property type="match status" value="1"/>
</dbReference>
<dbReference type="FunFam" id="3.30.420.10:FF:000045">
    <property type="entry name" value="3'-5' exonuclease DinG"/>
    <property type="match status" value="1"/>
</dbReference>
<dbReference type="CDD" id="cd10434">
    <property type="entry name" value="GIY-YIG_UvrC_Cho"/>
    <property type="match status" value="1"/>
</dbReference>
<dbReference type="OrthoDB" id="9803913at2"/>
<comment type="subunit">
    <text evidence="3">DNA polymerase III contains a core (composed of alpha, epsilon and theta chains) that associates with a tau subunit. This core dimerizes to form the POLIII' complex. PolIII' associates with the gamma complex (composed of gamma, delta, delta', psi and chi chains) and with the beta chain to form the complete DNA polymerase III complex.</text>
</comment>
<name>A0A248LL12_9NEIS</name>
<dbReference type="GO" id="GO:0045004">
    <property type="term" value="P:DNA replication proofreading"/>
    <property type="evidence" value="ECO:0007669"/>
    <property type="project" value="TreeGrafter"/>
</dbReference>
<dbReference type="InterPro" id="IPR047296">
    <property type="entry name" value="GIY-YIG_UvrC_Cho"/>
</dbReference>
<comment type="catalytic activity">
    <reaction evidence="4">
        <text>DNA(n) + a 2'-deoxyribonucleoside 5'-triphosphate = DNA(n+1) + diphosphate</text>
        <dbReference type="Rhea" id="RHEA:22508"/>
        <dbReference type="Rhea" id="RHEA-COMP:17339"/>
        <dbReference type="Rhea" id="RHEA-COMP:17340"/>
        <dbReference type="ChEBI" id="CHEBI:33019"/>
        <dbReference type="ChEBI" id="CHEBI:61560"/>
        <dbReference type="ChEBI" id="CHEBI:173112"/>
        <dbReference type="EC" id="2.7.7.7"/>
    </reaction>
</comment>
<dbReference type="GO" id="GO:0003677">
    <property type="term" value="F:DNA binding"/>
    <property type="evidence" value="ECO:0007669"/>
    <property type="project" value="InterPro"/>
</dbReference>
<dbReference type="InterPro" id="IPR006054">
    <property type="entry name" value="DnaQ"/>
</dbReference>
<dbReference type="GO" id="GO:0003887">
    <property type="term" value="F:DNA-directed DNA polymerase activity"/>
    <property type="evidence" value="ECO:0007669"/>
    <property type="project" value="UniProtKB-EC"/>
</dbReference>
<evidence type="ECO:0000256" key="4">
    <source>
        <dbReference type="ARBA" id="ARBA00049244"/>
    </source>
</evidence>
<dbReference type="Gene3D" id="3.30.420.10">
    <property type="entry name" value="Ribonuclease H-like superfamily/Ribonuclease H"/>
    <property type="match status" value="1"/>
</dbReference>
<sequence length="493" mass="53600">MFDRPYVIVDLETTGGHITRDRITEIGLVEVSHGVTTRWSQLVNPGQPIPPFIEEMTGISDAMVAEAPPFAELAPALLARLNGKLLIAHNARFDYGFLKNEFRRLGLTFTTDPLCTVKLSRRLYPQHAKHSLDSLIARHGIDVPPGMRHRALGDAEAVYVFLQTAVAELGQDAVRAAAADLLAAVELPEGVGAGLVDHLPDVPGVFRLMAADGTVLHVGKAANLRASVLRYFQPRVRNQKEARLAARVASVVWDETLGEFGAALREVRILGQLPAPLAGGKGRADETALSWRLVADEQGYLGPVPVPLAEALAGHAGRCFGVFRNPREAQRLLAMFADSYKLCCKRLGLEQSRSGRPCSAHSLGRCRGACLGRESAAQFNTRLESVLARHALPSWPFDDALAVVEQDVVTGRCERHLFADWRYLGSFTADGEWLEAGDAVNVDLFKLLQATIRQPPASLQLDPCPLAVVPELGRGLTQGKVTTSMTGSDRREQ</sequence>
<dbReference type="GO" id="GO:0008408">
    <property type="term" value="F:3'-5' exonuclease activity"/>
    <property type="evidence" value="ECO:0007669"/>
    <property type="project" value="TreeGrafter"/>
</dbReference>
<dbReference type="Proteomes" id="UP000197424">
    <property type="component" value="Chromosome"/>
</dbReference>
<comment type="function">
    <text evidence="2">DNA polymerase III is a complex, multichain enzyme responsible for most of the replicative synthesis in bacteria. The epsilon subunit contain the editing function and is a proofreading 3'-5' exonuclease.</text>
</comment>
<dbReference type="InterPro" id="IPR036397">
    <property type="entry name" value="RNaseH_sf"/>
</dbReference>
<dbReference type="Pfam" id="PF00929">
    <property type="entry name" value="RNase_T"/>
    <property type="match status" value="1"/>
</dbReference>